<dbReference type="Gene3D" id="2.60.40.3230">
    <property type="match status" value="1"/>
</dbReference>
<gene>
    <name evidence="2" type="ORF">EM595_1456</name>
</gene>
<dbReference type="Pfam" id="PF07233">
    <property type="entry name" value="DUF1425"/>
    <property type="match status" value="1"/>
</dbReference>
<dbReference type="STRING" id="1619313.EM595_1456"/>
<dbReference type="KEGG" id="ege:EM595_1456"/>
<dbReference type="InterPro" id="IPR010824">
    <property type="entry name" value="DUF1425"/>
</dbReference>
<feature type="signal peptide" evidence="1">
    <location>
        <begin position="1"/>
        <end position="21"/>
    </location>
</feature>
<feature type="chain" id="PRO_5006860939" evidence="1">
    <location>
        <begin position="22"/>
        <end position="125"/>
    </location>
</feature>
<organism evidence="2 3">
    <name type="scientific">Duffyella gerundensis</name>
    <dbReference type="NCBI Taxonomy" id="1619313"/>
    <lineage>
        <taxon>Bacteria</taxon>
        <taxon>Pseudomonadati</taxon>
        <taxon>Pseudomonadota</taxon>
        <taxon>Gammaproteobacteria</taxon>
        <taxon>Enterobacterales</taxon>
        <taxon>Erwiniaceae</taxon>
        <taxon>Duffyella</taxon>
    </lineage>
</organism>
<sequence length="125" mass="13982">MRALLLALPLAALMLTGCSNDKPMINTAQSLVMESAVLSAGIITDDPVIGERDGQQRAASVLYNQRETPVDVWYRFYWYDDKGLEILPYERPRVSRVPAHSSVEVASQVGNLTASKARLYLWLQE</sequence>
<reference evidence="3" key="1">
    <citation type="submission" date="2015-11" db="EMBL/GenBank/DDBJ databases">
        <authorList>
            <person name="Blom J."/>
        </authorList>
    </citation>
    <scope>NUCLEOTIDE SEQUENCE [LARGE SCALE GENOMIC DNA]</scope>
</reference>
<keyword evidence="1" id="KW-0732">Signal</keyword>
<dbReference type="EMBL" id="LN907827">
    <property type="protein sequence ID" value="CUU23690.1"/>
    <property type="molecule type" value="Genomic_DNA"/>
</dbReference>
<dbReference type="PROSITE" id="PS51257">
    <property type="entry name" value="PROKAR_LIPOPROTEIN"/>
    <property type="match status" value="1"/>
</dbReference>
<dbReference type="InterPro" id="IPR038483">
    <property type="entry name" value="YcfL-like_sf"/>
</dbReference>
<keyword evidence="3" id="KW-1185">Reference proteome</keyword>
<dbReference type="PATRIC" id="fig|1619313.3.peg.1509"/>
<dbReference type="OrthoDB" id="5616034at2"/>
<accession>A0A0U5KZA5</accession>
<dbReference type="RefSeq" id="WP_067429659.1">
    <property type="nucleotide sequence ID" value="NZ_CP072598.1"/>
</dbReference>
<evidence type="ECO:0000313" key="2">
    <source>
        <dbReference type="EMBL" id="CUU23690.1"/>
    </source>
</evidence>
<protein>
    <submittedName>
        <fullName evidence="2">Membrane protein</fullName>
    </submittedName>
</protein>
<dbReference type="CDD" id="cd09030">
    <property type="entry name" value="DUF1425"/>
    <property type="match status" value="1"/>
</dbReference>
<proteinExistence type="predicted"/>
<dbReference type="Proteomes" id="UP000059419">
    <property type="component" value="Chromosome 1"/>
</dbReference>
<evidence type="ECO:0000313" key="3">
    <source>
        <dbReference type="Proteomes" id="UP000059419"/>
    </source>
</evidence>
<name>A0A0U5KZA5_9GAMM</name>
<evidence type="ECO:0000256" key="1">
    <source>
        <dbReference type="SAM" id="SignalP"/>
    </source>
</evidence>
<dbReference type="AlphaFoldDB" id="A0A0U5KZA5"/>